<evidence type="ECO:0000256" key="6">
    <source>
        <dbReference type="ARBA" id="ARBA00023136"/>
    </source>
</evidence>
<evidence type="ECO:0000256" key="4">
    <source>
        <dbReference type="ARBA" id="ARBA00022692"/>
    </source>
</evidence>
<keyword evidence="11" id="KW-1185">Reference proteome</keyword>
<evidence type="ECO:0000256" key="1">
    <source>
        <dbReference type="ARBA" id="ARBA00004651"/>
    </source>
</evidence>
<dbReference type="Pfam" id="PF09594">
    <property type="entry name" value="GT87"/>
    <property type="match status" value="1"/>
</dbReference>
<proteinExistence type="inferred from homology"/>
<dbReference type="EMBL" id="VFMN01000001">
    <property type="protein sequence ID" value="TQJ08393.1"/>
    <property type="molecule type" value="Genomic_DNA"/>
</dbReference>
<feature type="transmembrane region" description="Helical" evidence="9">
    <location>
        <begin position="324"/>
        <end position="345"/>
    </location>
</feature>
<feature type="transmembrane region" description="Helical" evidence="9">
    <location>
        <begin position="357"/>
        <end position="387"/>
    </location>
</feature>
<reference evidence="10 11" key="1">
    <citation type="submission" date="2019-06" db="EMBL/GenBank/DDBJ databases">
        <title>Sequencing the genomes of 1000 actinobacteria strains.</title>
        <authorList>
            <person name="Klenk H.-P."/>
        </authorList>
    </citation>
    <scope>NUCLEOTIDE SEQUENCE [LARGE SCALE GENOMIC DNA]</scope>
    <source>
        <strain evidence="10 11">DSM 18607</strain>
    </source>
</reference>
<comment type="subcellular location">
    <subcellularLocation>
        <location evidence="1">Cell membrane</location>
        <topology evidence="1">Multi-pass membrane protein</topology>
    </subcellularLocation>
</comment>
<evidence type="ECO:0000256" key="8">
    <source>
        <dbReference type="SAM" id="MobiDB-lite"/>
    </source>
</evidence>
<feature type="transmembrane region" description="Helical" evidence="9">
    <location>
        <begin position="293"/>
        <end position="312"/>
    </location>
</feature>
<dbReference type="GO" id="GO:0016758">
    <property type="term" value="F:hexosyltransferase activity"/>
    <property type="evidence" value="ECO:0007669"/>
    <property type="project" value="InterPro"/>
</dbReference>
<dbReference type="GO" id="GO:0005886">
    <property type="term" value="C:plasma membrane"/>
    <property type="evidence" value="ECO:0007669"/>
    <property type="project" value="UniProtKB-SubCell"/>
</dbReference>
<feature type="transmembrane region" description="Helical" evidence="9">
    <location>
        <begin position="195"/>
        <end position="224"/>
    </location>
</feature>
<sequence>MRPSGAPYPRPVARDLPRVGERRPPETPDLVTVPTLEDPVVREASHVVGGPMGRYAVPLAHGLRVVAALLAALSALTMGAAVIERAHCVDQGWSTPDQFWHLCFSDLPATYKDNGLSVGAVPFLTGATGSPTLAQPPLTAVTMTVVAQLVPDGDAQHRMLLYFVLWAALAGILLALTTWWTAMSVPRTPFRAAHVALSPVVVLTVVVAPDVLGVALVAAGLWAWRRERTVAAGALLGLAVSARSYPVLVLVALLLVGLRAGRVPAVARTLGAAAGTVALVTGLLALLNPDAALAAYRAWAGSAAGFGSPWVLPQLAGYPLPAGAVTVLAVVGWVAALLAGAVLALSSPRRPGVAEVALVMVAIVLVTGKSVPVQSSLWLVPLVALVGLSWRDHLVWAGVEALYFVTVWLYIAGLSTPDRGLPPGWYSFFLVLRLAGMAWLLVRTWRMARSRWPDLREEAQERRRTAAEAGHALDPQLLEALEAADEEAAVEEETDPLAGPLRGARDELIVRFG</sequence>
<organism evidence="10 11">
    <name type="scientific">Lapillicoccus jejuensis</name>
    <dbReference type="NCBI Taxonomy" id="402171"/>
    <lineage>
        <taxon>Bacteria</taxon>
        <taxon>Bacillati</taxon>
        <taxon>Actinomycetota</taxon>
        <taxon>Actinomycetes</taxon>
        <taxon>Micrococcales</taxon>
        <taxon>Intrasporangiaceae</taxon>
        <taxon>Lapillicoccus</taxon>
    </lineage>
</organism>
<keyword evidence="4 9" id="KW-0812">Transmembrane</keyword>
<evidence type="ECO:0000256" key="5">
    <source>
        <dbReference type="ARBA" id="ARBA00022989"/>
    </source>
</evidence>
<evidence type="ECO:0000256" key="7">
    <source>
        <dbReference type="ARBA" id="ARBA00024033"/>
    </source>
</evidence>
<dbReference type="Proteomes" id="UP000317893">
    <property type="component" value="Unassembled WGS sequence"/>
</dbReference>
<feature type="transmembrane region" description="Helical" evidence="9">
    <location>
        <begin position="424"/>
        <end position="442"/>
    </location>
</feature>
<keyword evidence="3" id="KW-0808">Transferase</keyword>
<keyword evidence="2" id="KW-1003">Cell membrane</keyword>
<keyword evidence="5 9" id="KW-1133">Transmembrane helix</keyword>
<comment type="similarity">
    <text evidence="7">Belongs to the glycosyltransferase 87 family.</text>
</comment>
<protein>
    <submittedName>
        <fullName evidence="10">Uncharacterized protein DUF2029</fullName>
    </submittedName>
</protein>
<feature type="transmembrane region" description="Helical" evidence="9">
    <location>
        <begin position="230"/>
        <end position="258"/>
    </location>
</feature>
<gene>
    <name evidence="10" type="ORF">FB458_1481</name>
</gene>
<feature type="transmembrane region" description="Helical" evidence="9">
    <location>
        <begin position="265"/>
        <end position="287"/>
    </location>
</feature>
<evidence type="ECO:0000313" key="10">
    <source>
        <dbReference type="EMBL" id="TQJ08393.1"/>
    </source>
</evidence>
<feature type="region of interest" description="Disordered" evidence="8">
    <location>
        <begin position="1"/>
        <end position="30"/>
    </location>
</feature>
<dbReference type="AlphaFoldDB" id="A0A542DZ74"/>
<evidence type="ECO:0000256" key="9">
    <source>
        <dbReference type="SAM" id="Phobius"/>
    </source>
</evidence>
<feature type="compositionally biased region" description="Pro residues" evidence="8">
    <location>
        <begin position="1"/>
        <end position="10"/>
    </location>
</feature>
<evidence type="ECO:0000313" key="11">
    <source>
        <dbReference type="Proteomes" id="UP000317893"/>
    </source>
</evidence>
<evidence type="ECO:0000256" key="3">
    <source>
        <dbReference type="ARBA" id="ARBA00022679"/>
    </source>
</evidence>
<keyword evidence="6 9" id="KW-0472">Membrane</keyword>
<accession>A0A542DZ74</accession>
<feature type="transmembrane region" description="Helical" evidence="9">
    <location>
        <begin position="159"/>
        <end position="183"/>
    </location>
</feature>
<feature type="compositionally biased region" description="Basic and acidic residues" evidence="8">
    <location>
        <begin position="12"/>
        <end position="26"/>
    </location>
</feature>
<feature type="transmembrane region" description="Helical" evidence="9">
    <location>
        <begin position="62"/>
        <end position="83"/>
    </location>
</feature>
<dbReference type="InterPro" id="IPR018584">
    <property type="entry name" value="GT87"/>
</dbReference>
<evidence type="ECO:0000256" key="2">
    <source>
        <dbReference type="ARBA" id="ARBA00022475"/>
    </source>
</evidence>
<comment type="caution">
    <text evidence="10">The sequence shown here is derived from an EMBL/GenBank/DDBJ whole genome shotgun (WGS) entry which is preliminary data.</text>
</comment>
<name>A0A542DZ74_9MICO</name>
<feature type="transmembrane region" description="Helical" evidence="9">
    <location>
        <begin position="394"/>
        <end position="412"/>
    </location>
</feature>